<reference evidence="1" key="1">
    <citation type="journal article" date="2014" name="Front. Microbiol.">
        <title>High frequency of phylogenetically diverse reductive dehalogenase-homologous genes in deep subseafloor sedimentary metagenomes.</title>
        <authorList>
            <person name="Kawai M."/>
            <person name="Futagami T."/>
            <person name="Toyoda A."/>
            <person name="Takaki Y."/>
            <person name="Nishi S."/>
            <person name="Hori S."/>
            <person name="Arai W."/>
            <person name="Tsubouchi T."/>
            <person name="Morono Y."/>
            <person name="Uchiyama I."/>
            <person name="Ito T."/>
            <person name="Fujiyama A."/>
            <person name="Inagaki F."/>
            <person name="Takami H."/>
        </authorList>
    </citation>
    <scope>NUCLEOTIDE SEQUENCE</scope>
    <source>
        <strain evidence="1">Expedition CK06-06</strain>
    </source>
</reference>
<accession>X1GRL1</accession>
<dbReference type="EMBL" id="BARU01020132">
    <property type="protein sequence ID" value="GAH60506.1"/>
    <property type="molecule type" value="Genomic_DNA"/>
</dbReference>
<protein>
    <submittedName>
        <fullName evidence="1">Uncharacterized protein</fullName>
    </submittedName>
</protein>
<dbReference type="AlphaFoldDB" id="X1GRL1"/>
<proteinExistence type="predicted"/>
<gene>
    <name evidence="1" type="ORF">S03H2_33096</name>
</gene>
<evidence type="ECO:0000313" key="1">
    <source>
        <dbReference type="EMBL" id="GAH60506.1"/>
    </source>
</evidence>
<feature type="non-terminal residue" evidence="1">
    <location>
        <position position="1"/>
    </location>
</feature>
<organism evidence="1">
    <name type="scientific">marine sediment metagenome</name>
    <dbReference type="NCBI Taxonomy" id="412755"/>
    <lineage>
        <taxon>unclassified sequences</taxon>
        <taxon>metagenomes</taxon>
        <taxon>ecological metagenomes</taxon>
    </lineage>
</organism>
<sequence length="61" mass="6962">GMDNETVTNGKKTIEYFNEDDKTEITGMVKIQALTNHRHCEITKLVSTSLDPIPASRERRK</sequence>
<comment type="caution">
    <text evidence="1">The sequence shown here is derived from an EMBL/GenBank/DDBJ whole genome shotgun (WGS) entry which is preliminary data.</text>
</comment>
<name>X1GRL1_9ZZZZ</name>